<feature type="non-terminal residue" evidence="2">
    <location>
        <position position="187"/>
    </location>
</feature>
<dbReference type="Proteomes" id="UP000523795">
    <property type="component" value="Unassembled WGS sequence"/>
</dbReference>
<dbReference type="PANTHER" id="PTHR21197">
    <property type="entry name" value="UDP-GALACTOPYRANOSE MUTASE"/>
    <property type="match status" value="1"/>
</dbReference>
<feature type="domain" description="UDP-galactopyranose mutase C-terminal" evidence="1">
    <location>
        <begin position="154"/>
        <end position="187"/>
    </location>
</feature>
<dbReference type="InterPro" id="IPR015899">
    <property type="entry name" value="UDP-GalPyranose_mutase_C"/>
</dbReference>
<protein>
    <submittedName>
        <fullName evidence="2">NAD(P)-binding protein</fullName>
    </submittedName>
</protein>
<accession>A0ABX1JV53</accession>
<gene>
    <name evidence="2" type="ORF">HER39_16800</name>
</gene>
<dbReference type="Pfam" id="PF13450">
    <property type="entry name" value="NAD_binding_8"/>
    <property type="match status" value="1"/>
</dbReference>
<comment type="caution">
    <text evidence="2">The sequence shown here is derived from an EMBL/GenBank/DDBJ whole genome shotgun (WGS) entry which is preliminary data.</text>
</comment>
<keyword evidence="3" id="KW-1185">Reference proteome</keyword>
<dbReference type="Gene3D" id="3.40.50.720">
    <property type="entry name" value="NAD(P)-binding Rossmann-like Domain"/>
    <property type="match status" value="1"/>
</dbReference>
<evidence type="ECO:0000313" key="3">
    <source>
        <dbReference type="Proteomes" id="UP000523795"/>
    </source>
</evidence>
<dbReference type="SUPFAM" id="SSF51971">
    <property type="entry name" value="Nucleotide-binding domain"/>
    <property type="match status" value="1"/>
</dbReference>
<sequence length="187" mass="21106">MSRQGPYDLVVVGSGLFGLTVAEPAAREFGSRVLVLERRSHLGGNAWSEAEPQTGIEVHRYGAHLFHTSNERVWEYVNRFTAFTNYQHRVFTVFKGQVYPMPINLGTICAYFGQYFTPDEARALVARQAGTGAGQADNLEDKAISLIGRPLYEAFVRGYTAKQWQTDPRELSPDIITRLPVRYNFDN</sequence>
<dbReference type="EMBL" id="JAAZSR010000439">
    <property type="protein sequence ID" value="NKX52196.1"/>
    <property type="molecule type" value="Genomic_DNA"/>
</dbReference>
<name>A0ABX1JV53_9MICC</name>
<evidence type="ECO:0000259" key="1">
    <source>
        <dbReference type="Pfam" id="PF03275"/>
    </source>
</evidence>
<dbReference type="Pfam" id="PF03275">
    <property type="entry name" value="GLF"/>
    <property type="match status" value="1"/>
</dbReference>
<proteinExistence type="predicted"/>
<dbReference type="PANTHER" id="PTHR21197:SF0">
    <property type="entry name" value="UDP-GALACTOPYRANOSE MUTASE"/>
    <property type="match status" value="1"/>
</dbReference>
<organism evidence="2 3">
    <name type="scientific">Arthrobacter deserti</name>
    <dbReference type="NCBI Taxonomy" id="1742687"/>
    <lineage>
        <taxon>Bacteria</taxon>
        <taxon>Bacillati</taxon>
        <taxon>Actinomycetota</taxon>
        <taxon>Actinomycetes</taxon>
        <taxon>Micrococcales</taxon>
        <taxon>Micrococcaceae</taxon>
        <taxon>Arthrobacter</taxon>
    </lineage>
</organism>
<reference evidence="2 3" key="1">
    <citation type="submission" date="2020-04" db="EMBL/GenBank/DDBJ databases">
        <authorList>
            <person name="Liu S."/>
        </authorList>
    </citation>
    <scope>NUCLEOTIDE SEQUENCE [LARGE SCALE GENOMIC DNA]</scope>
    <source>
        <strain evidence="2 3">CGMCC 1.15091</strain>
    </source>
</reference>
<evidence type="ECO:0000313" key="2">
    <source>
        <dbReference type="EMBL" id="NKX52196.1"/>
    </source>
</evidence>